<evidence type="ECO:0000313" key="1">
    <source>
        <dbReference type="EMBL" id="KAF2472831.1"/>
    </source>
</evidence>
<organism evidence="1 2">
    <name type="scientific">Lindgomyces ingoldianus</name>
    <dbReference type="NCBI Taxonomy" id="673940"/>
    <lineage>
        <taxon>Eukaryota</taxon>
        <taxon>Fungi</taxon>
        <taxon>Dikarya</taxon>
        <taxon>Ascomycota</taxon>
        <taxon>Pezizomycotina</taxon>
        <taxon>Dothideomycetes</taxon>
        <taxon>Pleosporomycetidae</taxon>
        <taxon>Pleosporales</taxon>
        <taxon>Lindgomycetaceae</taxon>
        <taxon>Lindgomyces</taxon>
    </lineage>
</organism>
<protein>
    <submittedName>
        <fullName evidence="1">Uncharacterized protein</fullName>
    </submittedName>
</protein>
<dbReference type="EMBL" id="MU003501">
    <property type="protein sequence ID" value="KAF2472831.1"/>
    <property type="molecule type" value="Genomic_DNA"/>
</dbReference>
<accession>A0ACB6R0X2</accession>
<keyword evidence="2" id="KW-1185">Reference proteome</keyword>
<comment type="caution">
    <text evidence="1">The sequence shown here is derived from an EMBL/GenBank/DDBJ whole genome shotgun (WGS) entry which is preliminary data.</text>
</comment>
<sequence>MPQLIPCINGLLGTPRKNGVEYCVCTDLSCVTGNQFAGFLISPSCRVSLPSQCSISEPWVTWKQDRGVRRYGPKLRKVTRLPMALTSTCCIKFDQTLLIGFIGAATRVRTTQCLTASVTAIVRFFLRSASEIRGYGRSVPQTAFPSGSSTIRLRLSRQVTSHLSYTFVEQKYQLYYFLLETLSSNEELRPIAIEYGYPNVQVSEIGFKIYCRDYTISPAQNTEKPFTASISQEEPERTGALKWKRPLFDVLLLAKHDTSIP</sequence>
<proteinExistence type="predicted"/>
<gene>
    <name evidence="1" type="ORF">BDR25DRAFT_353143</name>
</gene>
<dbReference type="Proteomes" id="UP000799755">
    <property type="component" value="Unassembled WGS sequence"/>
</dbReference>
<evidence type="ECO:0000313" key="2">
    <source>
        <dbReference type="Proteomes" id="UP000799755"/>
    </source>
</evidence>
<name>A0ACB6R0X2_9PLEO</name>
<reference evidence="1" key="1">
    <citation type="journal article" date="2020" name="Stud. Mycol.">
        <title>101 Dothideomycetes genomes: a test case for predicting lifestyles and emergence of pathogens.</title>
        <authorList>
            <person name="Haridas S."/>
            <person name="Albert R."/>
            <person name="Binder M."/>
            <person name="Bloem J."/>
            <person name="Labutti K."/>
            <person name="Salamov A."/>
            <person name="Andreopoulos B."/>
            <person name="Baker S."/>
            <person name="Barry K."/>
            <person name="Bills G."/>
            <person name="Bluhm B."/>
            <person name="Cannon C."/>
            <person name="Castanera R."/>
            <person name="Culley D."/>
            <person name="Daum C."/>
            <person name="Ezra D."/>
            <person name="Gonzalez J."/>
            <person name="Henrissat B."/>
            <person name="Kuo A."/>
            <person name="Liang C."/>
            <person name="Lipzen A."/>
            <person name="Lutzoni F."/>
            <person name="Magnuson J."/>
            <person name="Mondo S."/>
            <person name="Nolan M."/>
            <person name="Ohm R."/>
            <person name="Pangilinan J."/>
            <person name="Park H.-J."/>
            <person name="Ramirez L."/>
            <person name="Alfaro M."/>
            <person name="Sun H."/>
            <person name="Tritt A."/>
            <person name="Yoshinaga Y."/>
            <person name="Zwiers L.-H."/>
            <person name="Turgeon B."/>
            <person name="Goodwin S."/>
            <person name="Spatafora J."/>
            <person name="Crous P."/>
            <person name="Grigoriev I."/>
        </authorList>
    </citation>
    <scope>NUCLEOTIDE SEQUENCE</scope>
    <source>
        <strain evidence="1">ATCC 200398</strain>
    </source>
</reference>